<name>A0ABT3VSF7_9ENTR</name>
<accession>A0ABT3VSF7</accession>
<feature type="compositionally biased region" description="Basic and acidic residues" evidence="1">
    <location>
        <begin position="191"/>
        <end position="201"/>
    </location>
</feature>
<feature type="transmembrane region" description="Helical" evidence="2">
    <location>
        <begin position="88"/>
        <end position="109"/>
    </location>
</feature>
<evidence type="ECO:0000313" key="3">
    <source>
        <dbReference type="EMBL" id="MCX5572704.1"/>
    </source>
</evidence>
<sequence length="318" mass="36824">MKLTITLLFILTTVVSYLWIYQGFESPWYLLSEEQHLYIYSTQAQVIAAIYGLTVTGYIFLRNNQDKQKENDSTKIDAINLTQNNERVLLFALTFFSLSTILLAVFTLVSFDDKVNMVRVVSKNLCAAFFIITIFLFCYFILYVLRLDKIEKASEEIKKSIDEHEENKNYASQSSSDMNGNNSKLNDSNTIEEKNENKNHDDTTDSLALFLYRFNELESFLNRLLNKLYSNQAQSIGIDSVPAQYYSSSRKGKRYRSISIALNELVKFGRIESRLNNDLREIIKYRNALVHGQDLIPSKIMIQKIDRIAKEVESLLIN</sequence>
<gene>
    <name evidence="3" type="ORF">OSH03_01835</name>
</gene>
<reference evidence="3" key="1">
    <citation type="submission" date="2022-11" db="EMBL/GenBank/DDBJ databases">
        <title>Biodiversity and phylogenetic relationships of bacteria.</title>
        <authorList>
            <person name="Machado R.A.R."/>
            <person name="Bhat A."/>
            <person name="Loulou A."/>
            <person name="Kallel S."/>
        </authorList>
    </citation>
    <scope>NUCLEOTIDE SEQUENCE</scope>
    <source>
        <strain evidence="3">E-TC7</strain>
    </source>
</reference>
<evidence type="ECO:0000313" key="4">
    <source>
        <dbReference type="Proteomes" id="UP001146015"/>
    </source>
</evidence>
<feature type="transmembrane region" description="Helical" evidence="2">
    <location>
        <begin position="40"/>
        <end position="61"/>
    </location>
</feature>
<keyword evidence="2" id="KW-0812">Transmembrane</keyword>
<evidence type="ECO:0000256" key="1">
    <source>
        <dbReference type="SAM" id="MobiDB-lite"/>
    </source>
</evidence>
<dbReference type="Proteomes" id="UP001146015">
    <property type="component" value="Unassembled WGS sequence"/>
</dbReference>
<comment type="caution">
    <text evidence="3">The sequence shown here is derived from an EMBL/GenBank/DDBJ whole genome shotgun (WGS) entry which is preliminary data.</text>
</comment>
<protein>
    <submittedName>
        <fullName evidence="3">Uncharacterized protein</fullName>
    </submittedName>
</protein>
<keyword evidence="2" id="KW-0472">Membrane</keyword>
<keyword evidence="2" id="KW-1133">Transmembrane helix</keyword>
<feature type="transmembrane region" description="Helical" evidence="2">
    <location>
        <begin position="121"/>
        <end position="145"/>
    </location>
</feature>
<organism evidence="3 4">
    <name type="scientific">Enterobacter nematophilus</name>
    <dbReference type="NCBI Taxonomy" id="2994648"/>
    <lineage>
        <taxon>Bacteria</taxon>
        <taxon>Pseudomonadati</taxon>
        <taxon>Pseudomonadota</taxon>
        <taxon>Gammaproteobacteria</taxon>
        <taxon>Enterobacterales</taxon>
        <taxon>Enterobacteriaceae</taxon>
        <taxon>Enterobacter</taxon>
    </lineage>
</organism>
<dbReference type="RefSeq" id="WP_266178107.1">
    <property type="nucleotide sequence ID" value="NZ_JAPKNE010000001.1"/>
</dbReference>
<dbReference type="EMBL" id="JAPKNE010000001">
    <property type="protein sequence ID" value="MCX5572704.1"/>
    <property type="molecule type" value="Genomic_DNA"/>
</dbReference>
<evidence type="ECO:0000256" key="2">
    <source>
        <dbReference type="SAM" id="Phobius"/>
    </source>
</evidence>
<feature type="compositionally biased region" description="Polar residues" evidence="1">
    <location>
        <begin position="169"/>
        <end position="189"/>
    </location>
</feature>
<keyword evidence="4" id="KW-1185">Reference proteome</keyword>
<feature type="region of interest" description="Disordered" evidence="1">
    <location>
        <begin position="162"/>
        <end position="201"/>
    </location>
</feature>
<proteinExistence type="predicted"/>